<gene>
    <name evidence="8" type="ORF">GCM10023168_31090</name>
</gene>
<dbReference type="InterPro" id="IPR011055">
    <property type="entry name" value="Dup_hybrid_motif"/>
</dbReference>
<dbReference type="PANTHER" id="PTHR45008">
    <property type="entry name" value="PTS SYSTEM GLUCOSE-SPECIFIC EIIA COMPONENT"/>
    <property type="match status" value="1"/>
</dbReference>
<sequence>MSVVLAPVAGLVRPLAEVPDPVFSAEMVGAGVAVEPTGGPGEAVSPVAGTVVTLHPHAFVVRTPEGTGLLVHLGIDTVRLGGAGFEPLVEVQAVVDAGQPVTRWDPTDVAARGLSPLVMVCVLDTRAGAVTSERTGSRVAAGEALFTWPPPGPASAPA</sequence>
<dbReference type="Proteomes" id="UP001500945">
    <property type="component" value="Unassembled WGS sequence"/>
</dbReference>
<dbReference type="Gene3D" id="2.70.70.10">
    <property type="entry name" value="Glucose Permease (Domain IIA)"/>
    <property type="match status" value="1"/>
</dbReference>
<comment type="subcellular location">
    <subcellularLocation>
        <location evidence="1">Cytoplasm</location>
    </subcellularLocation>
</comment>
<dbReference type="Pfam" id="PF00358">
    <property type="entry name" value="PTS_EIIA_1"/>
    <property type="match status" value="1"/>
</dbReference>
<keyword evidence="4" id="KW-0808">Transferase</keyword>
<keyword evidence="2" id="KW-0813">Transport</keyword>
<dbReference type="PROSITE" id="PS00371">
    <property type="entry name" value="PTS_EIIA_TYPE_1_HIS"/>
    <property type="match status" value="1"/>
</dbReference>
<reference evidence="9" key="1">
    <citation type="journal article" date="2019" name="Int. J. Syst. Evol. Microbiol.">
        <title>The Global Catalogue of Microorganisms (GCM) 10K type strain sequencing project: providing services to taxonomists for standard genome sequencing and annotation.</title>
        <authorList>
            <consortium name="The Broad Institute Genomics Platform"/>
            <consortium name="The Broad Institute Genome Sequencing Center for Infectious Disease"/>
            <person name="Wu L."/>
            <person name="Ma J."/>
        </authorList>
    </citation>
    <scope>NUCLEOTIDE SEQUENCE [LARGE SCALE GENOMIC DNA]</scope>
    <source>
        <strain evidence="9">JCM 17809</strain>
    </source>
</reference>
<dbReference type="PROSITE" id="PS51093">
    <property type="entry name" value="PTS_EIIA_TYPE_1"/>
    <property type="match status" value="1"/>
</dbReference>
<name>A0ABP8KMF5_9MICO</name>
<evidence type="ECO:0000256" key="3">
    <source>
        <dbReference type="ARBA" id="ARBA00022597"/>
    </source>
</evidence>
<evidence type="ECO:0000256" key="1">
    <source>
        <dbReference type="ARBA" id="ARBA00004496"/>
    </source>
</evidence>
<keyword evidence="5" id="KW-0598">Phosphotransferase system</keyword>
<evidence type="ECO:0000256" key="4">
    <source>
        <dbReference type="ARBA" id="ARBA00022679"/>
    </source>
</evidence>
<evidence type="ECO:0000313" key="8">
    <source>
        <dbReference type="EMBL" id="GAA4410878.1"/>
    </source>
</evidence>
<dbReference type="InterPro" id="IPR050890">
    <property type="entry name" value="PTS_EIIA_component"/>
</dbReference>
<feature type="domain" description="PTS EIIA type-1" evidence="7">
    <location>
        <begin position="20"/>
        <end position="124"/>
    </location>
</feature>
<dbReference type="PANTHER" id="PTHR45008:SF1">
    <property type="entry name" value="PTS SYSTEM GLUCOSE-SPECIFIC EIIA COMPONENT"/>
    <property type="match status" value="1"/>
</dbReference>
<comment type="caution">
    <text evidence="8">The sequence shown here is derived from an EMBL/GenBank/DDBJ whole genome shotgun (WGS) entry which is preliminary data.</text>
</comment>
<dbReference type="RefSeq" id="WP_345207632.1">
    <property type="nucleotide sequence ID" value="NZ_BAABGM010000020.1"/>
</dbReference>
<protein>
    <submittedName>
        <fullName evidence="8">PTS glucose transporter subunit IIA</fullName>
    </submittedName>
</protein>
<evidence type="ECO:0000256" key="6">
    <source>
        <dbReference type="ARBA" id="ARBA00022777"/>
    </source>
</evidence>
<organism evidence="8 9">
    <name type="scientific">Fodinibacter luteus</name>
    <dbReference type="NCBI Taxonomy" id="552064"/>
    <lineage>
        <taxon>Bacteria</taxon>
        <taxon>Bacillati</taxon>
        <taxon>Actinomycetota</taxon>
        <taxon>Actinomycetes</taxon>
        <taxon>Micrococcales</taxon>
        <taxon>Intrasporangiaceae</taxon>
        <taxon>Fodinibacter (ex Wang et al. 2009)</taxon>
    </lineage>
</organism>
<evidence type="ECO:0000313" key="9">
    <source>
        <dbReference type="Proteomes" id="UP001500945"/>
    </source>
</evidence>
<evidence type="ECO:0000256" key="5">
    <source>
        <dbReference type="ARBA" id="ARBA00022683"/>
    </source>
</evidence>
<evidence type="ECO:0000256" key="2">
    <source>
        <dbReference type="ARBA" id="ARBA00022448"/>
    </source>
</evidence>
<evidence type="ECO:0000259" key="7">
    <source>
        <dbReference type="PROSITE" id="PS51093"/>
    </source>
</evidence>
<keyword evidence="6" id="KW-0418">Kinase</keyword>
<dbReference type="InterPro" id="IPR001127">
    <property type="entry name" value="PTS_EIIA_1_perm"/>
</dbReference>
<dbReference type="EMBL" id="BAABGM010000020">
    <property type="protein sequence ID" value="GAA4410878.1"/>
    <property type="molecule type" value="Genomic_DNA"/>
</dbReference>
<keyword evidence="3 8" id="KW-0762">Sugar transport</keyword>
<keyword evidence="9" id="KW-1185">Reference proteome</keyword>
<proteinExistence type="predicted"/>
<accession>A0ABP8KMF5</accession>
<dbReference type="SUPFAM" id="SSF51261">
    <property type="entry name" value="Duplicated hybrid motif"/>
    <property type="match status" value="1"/>
</dbReference>